<dbReference type="PRINTS" id="PR00811">
    <property type="entry name" value="BCTERIALGSPD"/>
</dbReference>
<evidence type="ECO:0000256" key="1">
    <source>
        <dbReference type="ARBA" id="ARBA00004370"/>
    </source>
</evidence>
<evidence type="ECO:0000256" key="4">
    <source>
        <dbReference type="ARBA" id="ARBA00023136"/>
    </source>
</evidence>
<keyword evidence="4" id="KW-0472">Membrane</keyword>
<keyword evidence="3" id="KW-0732">Signal</keyword>
<dbReference type="PANTHER" id="PTHR30332:SF24">
    <property type="entry name" value="SECRETIN GSPD-RELATED"/>
    <property type="match status" value="1"/>
</dbReference>
<evidence type="ECO:0000256" key="3">
    <source>
        <dbReference type="ARBA" id="ARBA00022729"/>
    </source>
</evidence>
<evidence type="ECO:0000256" key="5">
    <source>
        <dbReference type="RuleBase" id="RU004003"/>
    </source>
</evidence>
<proteinExistence type="inferred from homology"/>
<name>F8L829_SIMNZ</name>
<dbReference type="InterPro" id="IPR049371">
    <property type="entry name" value="GspD-like_N0"/>
</dbReference>
<dbReference type="Proteomes" id="UP000000496">
    <property type="component" value="Chromosome gsn.131"/>
</dbReference>
<reference key="1">
    <citation type="journal article" date="2011" name="Mol. Biol. Evol.">
        <title>Unity in variety -- the pan-genome of the Chlamydiae.</title>
        <authorList>
            <person name="Collingro A."/>
            <person name="Tischler P."/>
            <person name="Weinmaier T."/>
            <person name="Penz T."/>
            <person name="Heinz E."/>
            <person name="Brunham R.C."/>
            <person name="Read T.D."/>
            <person name="Bavoil P.M."/>
            <person name="Sachse K."/>
            <person name="Kahane S."/>
            <person name="Friedman M.G."/>
            <person name="Rattei T."/>
            <person name="Myers G.S.A."/>
            <person name="Horn M."/>
        </authorList>
    </citation>
    <scope>NUCLEOTIDE SEQUENCE</scope>
    <source>
        <strain>Z</strain>
    </source>
</reference>
<comment type="subcellular location">
    <subcellularLocation>
        <location evidence="6">Cell outer membrane</location>
    </subcellularLocation>
    <subcellularLocation>
        <location evidence="1">Membrane</location>
    </subcellularLocation>
</comment>
<dbReference type="InterPro" id="IPR038591">
    <property type="entry name" value="NolW-like_sf"/>
</dbReference>
<feature type="region of interest" description="Disordered" evidence="7">
    <location>
        <begin position="544"/>
        <end position="569"/>
    </location>
</feature>
<sequence>MIRKNENMRHKLLGFLTIAAHLSFPLHSDEGQTLTFETAAPEKDELGISVNFEDVSILEFLRFVSKIAGVNFIYDEKLLNFNISLVTGKPTNPENILKIMIELLEQQGIKTEERGDYFVVERMEDWELTDWKAMKRAKYQSMRGETRLVNHEAGPQSLLPIHKLQKRRGEFQIYKLRYHQGGEIQETIKRVAADLKQYDEGSPSLLRAISSMQWVQSTNSLVFTGPQDGTEELTDLIQSLDVPQKQIFIEVLVIETDVKNLLDFGLEWGGGGKYRDKFGYGTGNFPATPGQSPFAKTLQSIDASNPPTGTNQFPIGRGFDLGVIGDVILHKGATYFSLGSLVSALEADGNSTIILNQKIITQDNKLSHIFVGDNLPFTGSVVTNTGNNTVQNANIEYRDVGVTLNITPLMGDTEVITLDITQEITEAIDQFADTNGIRTTKTDMQTQAHVPDKSFLVLSGMVRNTKKHRQSGIPCLGGLPLIGAAFSKNKTEEEKRNVIVFVRPQIIHNIDDYNTVTVYQENQFRKQAGDQEFFQRGLDMVKQEGNPYGTHRGEQGNLPRITAERGDKS</sequence>
<gene>
    <name evidence="11" type="primary">sctC-A</name>
    <name evidence="11" type="ordered locus">SNE_A10550</name>
</gene>
<evidence type="ECO:0000313" key="12">
    <source>
        <dbReference type="Proteomes" id="UP000000496"/>
    </source>
</evidence>
<evidence type="ECO:0000256" key="7">
    <source>
        <dbReference type="SAM" id="MobiDB-lite"/>
    </source>
</evidence>
<dbReference type="EMBL" id="FR872582">
    <property type="protein sequence ID" value="CCB88932.1"/>
    <property type="molecule type" value="Genomic_DNA"/>
</dbReference>
<dbReference type="GO" id="GO:0015627">
    <property type="term" value="C:type II protein secretion system complex"/>
    <property type="evidence" value="ECO:0007669"/>
    <property type="project" value="TreeGrafter"/>
</dbReference>
<dbReference type="Pfam" id="PF21305">
    <property type="entry name" value="type_II_gspD_N0"/>
    <property type="match status" value="1"/>
</dbReference>
<dbReference type="HOGENOM" id="CLU_478880_0_0_0"/>
<dbReference type="InterPro" id="IPR005644">
    <property type="entry name" value="NolW-like"/>
</dbReference>
<dbReference type="Gene3D" id="3.30.1370.120">
    <property type="match status" value="1"/>
</dbReference>
<dbReference type="eggNOG" id="COG1450">
    <property type="taxonomic scope" value="Bacteria"/>
</dbReference>
<dbReference type="Pfam" id="PF03958">
    <property type="entry name" value="Secretin_N"/>
    <property type="match status" value="1"/>
</dbReference>
<feature type="domain" description="GspD-like N0" evidence="10">
    <location>
        <begin position="50"/>
        <end position="111"/>
    </location>
</feature>
<dbReference type="InterPro" id="IPR001775">
    <property type="entry name" value="GspD/PilQ"/>
</dbReference>
<evidence type="ECO:0000256" key="6">
    <source>
        <dbReference type="RuleBase" id="RU004004"/>
    </source>
</evidence>
<protein>
    <submittedName>
        <fullName evidence="11">Type III secretion outer membrane ring component</fullName>
    </submittedName>
</protein>
<evidence type="ECO:0000256" key="2">
    <source>
        <dbReference type="ARBA" id="ARBA00022692"/>
    </source>
</evidence>
<dbReference type="InterPro" id="IPR004846">
    <property type="entry name" value="T2SS/T3SS_dom"/>
</dbReference>
<evidence type="ECO:0000259" key="9">
    <source>
        <dbReference type="Pfam" id="PF03958"/>
    </source>
</evidence>
<dbReference type="Gene3D" id="3.55.50.30">
    <property type="match status" value="1"/>
</dbReference>
<dbReference type="PANTHER" id="PTHR30332">
    <property type="entry name" value="PROBABLE GENERAL SECRETION PATHWAY PROTEIN D"/>
    <property type="match status" value="1"/>
</dbReference>
<dbReference type="STRING" id="331113.SNE_A10550"/>
<keyword evidence="6" id="KW-0813">Transport</keyword>
<dbReference type="KEGG" id="sng:SNE_A10550"/>
<organism evidence="11 12">
    <name type="scientific">Simkania negevensis (strain ATCC VR-1471 / DSM 27360 / Z)</name>
    <dbReference type="NCBI Taxonomy" id="331113"/>
    <lineage>
        <taxon>Bacteria</taxon>
        <taxon>Pseudomonadati</taxon>
        <taxon>Chlamydiota</taxon>
        <taxon>Chlamydiia</taxon>
        <taxon>Parachlamydiales</taxon>
        <taxon>Simkaniaceae</taxon>
        <taxon>Simkania</taxon>
    </lineage>
</organism>
<dbReference type="Pfam" id="PF00263">
    <property type="entry name" value="Secretin"/>
    <property type="match status" value="1"/>
</dbReference>
<feature type="domain" description="NolW-like" evidence="9">
    <location>
        <begin position="172"/>
        <end position="246"/>
    </location>
</feature>
<dbReference type="AlphaFoldDB" id="F8L829"/>
<comment type="similarity">
    <text evidence="5">Belongs to the bacterial secretin family.</text>
</comment>
<reference evidence="11 12" key="2">
    <citation type="journal article" date="2011" name="Mol. Biol. Evol.">
        <title>Unity in variety--the pan-genome of the Chlamydiae.</title>
        <authorList>
            <person name="Collingro A."/>
            <person name="Tischler P."/>
            <person name="Weinmaier T."/>
            <person name="Penz T."/>
            <person name="Heinz E."/>
            <person name="Brunham R.C."/>
            <person name="Read T.D."/>
            <person name="Bavoil P.M."/>
            <person name="Sachse K."/>
            <person name="Kahane S."/>
            <person name="Friedman M.G."/>
            <person name="Rattei T."/>
            <person name="Myers G.S."/>
            <person name="Horn M."/>
        </authorList>
    </citation>
    <scope>NUCLEOTIDE SEQUENCE [LARGE SCALE GENOMIC DNA]</scope>
    <source>
        <strain evidence="12">ATCC VR-1471 / Z</strain>
    </source>
</reference>
<accession>F8L829</accession>
<evidence type="ECO:0000313" key="11">
    <source>
        <dbReference type="EMBL" id="CCB88932.1"/>
    </source>
</evidence>
<evidence type="ECO:0000259" key="10">
    <source>
        <dbReference type="Pfam" id="PF21305"/>
    </source>
</evidence>
<dbReference type="GO" id="GO:0009279">
    <property type="term" value="C:cell outer membrane"/>
    <property type="evidence" value="ECO:0007669"/>
    <property type="project" value="UniProtKB-SubCell"/>
</dbReference>
<evidence type="ECO:0000259" key="8">
    <source>
        <dbReference type="Pfam" id="PF00263"/>
    </source>
</evidence>
<keyword evidence="12" id="KW-1185">Reference proteome</keyword>
<dbReference type="InterPro" id="IPR050810">
    <property type="entry name" value="Bact_Secretion_Sys_Channel"/>
</dbReference>
<keyword evidence="2" id="KW-0812">Transmembrane</keyword>
<dbReference type="GO" id="GO:0009306">
    <property type="term" value="P:protein secretion"/>
    <property type="evidence" value="ECO:0007669"/>
    <property type="project" value="InterPro"/>
</dbReference>
<feature type="domain" description="Type II/III secretion system secretin-like" evidence="8">
    <location>
        <begin position="344"/>
        <end position="507"/>
    </location>
</feature>